<dbReference type="Proteomes" id="UP001056766">
    <property type="component" value="Unassembled WGS sequence"/>
</dbReference>
<evidence type="ECO:0000313" key="2">
    <source>
        <dbReference type="Proteomes" id="UP001056766"/>
    </source>
</evidence>
<protein>
    <submittedName>
        <fullName evidence="1">Uncharacterized protein</fullName>
    </submittedName>
</protein>
<proteinExistence type="predicted"/>
<dbReference type="RefSeq" id="WP_250868411.1">
    <property type="nucleotide sequence ID" value="NZ_JAGSOI010000034.1"/>
</dbReference>
<organism evidence="1 2">
    <name type="scientific">Methanococcoides seepicolus</name>
    <dbReference type="NCBI Taxonomy" id="2828780"/>
    <lineage>
        <taxon>Archaea</taxon>
        <taxon>Methanobacteriati</taxon>
        <taxon>Methanobacteriota</taxon>
        <taxon>Stenosarchaea group</taxon>
        <taxon>Methanomicrobia</taxon>
        <taxon>Methanosarcinales</taxon>
        <taxon>Methanosarcinaceae</taxon>
        <taxon>Methanococcoides</taxon>
    </lineage>
</organism>
<evidence type="ECO:0000313" key="1">
    <source>
        <dbReference type="EMBL" id="MCM1987065.1"/>
    </source>
</evidence>
<reference evidence="1" key="2">
    <citation type="submission" date="2021-04" db="EMBL/GenBank/DDBJ databases">
        <authorList>
            <person name="Dong X."/>
        </authorList>
    </citation>
    <scope>NUCLEOTIDE SEQUENCE</scope>
    <source>
        <strain evidence="1">LLY</strain>
    </source>
</reference>
<comment type="caution">
    <text evidence="1">The sequence shown here is derived from an EMBL/GenBank/DDBJ whole genome shotgun (WGS) entry which is preliminary data.</text>
</comment>
<dbReference type="EMBL" id="JAGSOI010000034">
    <property type="protein sequence ID" value="MCM1987065.1"/>
    <property type="molecule type" value="Genomic_DNA"/>
</dbReference>
<dbReference type="AlphaFoldDB" id="A0A9E4ZG69"/>
<accession>A0A9E4ZG69</accession>
<keyword evidence="2" id="KW-1185">Reference proteome</keyword>
<name>A0A9E4ZG69_9EURY</name>
<sequence length="219" mass="24606">MDRKNPFDGGGKQTTIADVTDRIDRVIKTSSLKKGDTGKSHIYIDGHDLTLTSAQIQKGSGWFTTLYYDAFGKMLSIDKKDWPVFAEYIADIAEQGDLDETNAVMAADMLLEQLCKGSDITEDKSVLLDGENCSFFVKHRPHEELFYVVPASAVGAMLKDEICVQATLEDVSQAMTARGYKREKTQGVKVHGQNVWCWWFIPEKIHNQNPSIEGEDYED</sequence>
<gene>
    <name evidence="1" type="ORF">KDK67_08710</name>
</gene>
<reference evidence="1" key="1">
    <citation type="journal article" date="2021" name="mSystems">
        <title>Bacteria and Archaea Synergistically Convert Glycine Betaine to Biogenic Methane in the Formosa Cold Seep of the South China Sea.</title>
        <authorList>
            <person name="Li L."/>
            <person name="Zhang W."/>
            <person name="Zhang S."/>
            <person name="Song L."/>
            <person name="Sun Q."/>
            <person name="Zhang H."/>
            <person name="Xiang H."/>
            <person name="Dong X."/>
        </authorList>
    </citation>
    <scope>NUCLEOTIDE SEQUENCE</scope>
    <source>
        <strain evidence="1">LLY</strain>
    </source>
</reference>